<feature type="compositionally biased region" description="Polar residues" evidence="1">
    <location>
        <begin position="125"/>
        <end position="139"/>
    </location>
</feature>
<dbReference type="Proteomes" id="UP000269221">
    <property type="component" value="Unassembled WGS sequence"/>
</dbReference>
<dbReference type="EMBL" id="QRBI01000153">
    <property type="protein sequence ID" value="RMB98268.1"/>
    <property type="molecule type" value="Genomic_DNA"/>
</dbReference>
<reference evidence="2 3" key="1">
    <citation type="submission" date="2018-07" db="EMBL/GenBank/DDBJ databases">
        <title>A high quality draft genome assembly of the barn swallow (H. rustica rustica).</title>
        <authorList>
            <person name="Formenti G."/>
            <person name="Chiara M."/>
            <person name="Poveda L."/>
            <person name="Francoijs K.-J."/>
            <person name="Bonisoli-Alquati A."/>
            <person name="Canova L."/>
            <person name="Gianfranceschi L."/>
            <person name="Horner D.S."/>
            <person name="Saino N."/>
        </authorList>
    </citation>
    <scope>NUCLEOTIDE SEQUENCE [LARGE SCALE GENOMIC DNA]</scope>
    <source>
        <strain evidence="2">Chelidonia</strain>
        <tissue evidence="2">Blood</tissue>
    </source>
</reference>
<accession>A0A3M0JBJ9</accession>
<comment type="caution">
    <text evidence="2">The sequence shown here is derived from an EMBL/GenBank/DDBJ whole genome shotgun (WGS) entry which is preliminary data.</text>
</comment>
<name>A0A3M0JBJ9_HIRRU</name>
<evidence type="ECO:0000313" key="2">
    <source>
        <dbReference type="EMBL" id="RMB98268.1"/>
    </source>
</evidence>
<evidence type="ECO:0000313" key="3">
    <source>
        <dbReference type="Proteomes" id="UP000269221"/>
    </source>
</evidence>
<organism evidence="2 3">
    <name type="scientific">Hirundo rustica rustica</name>
    <dbReference type="NCBI Taxonomy" id="333673"/>
    <lineage>
        <taxon>Eukaryota</taxon>
        <taxon>Metazoa</taxon>
        <taxon>Chordata</taxon>
        <taxon>Craniata</taxon>
        <taxon>Vertebrata</taxon>
        <taxon>Euteleostomi</taxon>
        <taxon>Archelosauria</taxon>
        <taxon>Archosauria</taxon>
        <taxon>Dinosauria</taxon>
        <taxon>Saurischia</taxon>
        <taxon>Theropoda</taxon>
        <taxon>Coelurosauria</taxon>
        <taxon>Aves</taxon>
        <taxon>Neognathae</taxon>
        <taxon>Neoaves</taxon>
        <taxon>Telluraves</taxon>
        <taxon>Australaves</taxon>
        <taxon>Passeriformes</taxon>
        <taxon>Sylvioidea</taxon>
        <taxon>Hirundinidae</taxon>
        <taxon>Hirundo</taxon>
    </lineage>
</organism>
<protein>
    <submittedName>
        <fullName evidence="2">Uncharacterized protein</fullName>
    </submittedName>
</protein>
<dbReference type="AlphaFoldDB" id="A0A3M0JBJ9"/>
<feature type="compositionally biased region" description="Basic and acidic residues" evidence="1">
    <location>
        <begin position="109"/>
        <end position="123"/>
    </location>
</feature>
<gene>
    <name evidence="2" type="ORF">DUI87_25172</name>
</gene>
<feature type="region of interest" description="Disordered" evidence="1">
    <location>
        <begin position="103"/>
        <end position="163"/>
    </location>
</feature>
<evidence type="ECO:0000256" key="1">
    <source>
        <dbReference type="SAM" id="MobiDB-lite"/>
    </source>
</evidence>
<keyword evidence="3" id="KW-1185">Reference proteome</keyword>
<sequence>MCLLSFHTITSRRQDAREEFREDLQARKIFLQELVRTALGVTQEETPKCWEGAARQPQDMQGVFLGQRLQDKGRKEESREKTEFRQISTGICKVAKRSEAELGPGHLLGGEDHLGLGDGDPTRKIQASPTPSQPLSSTKAAPEEQRARATFPPSGLRLGADDLMTRSMDPDIAALERNAAAEGLL</sequence>
<proteinExistence type="predicted"/>